<dbReference type="SUPFAM" id="SSF46785">
    <property type="entry name" value="Winged helix' DNA-binding domain"/>
    <property type="match status" value="1"/>
</dbReference>
<dbReference type="AlphaFoldDB" id="A0A7C1JLR2"/>
<name>A0A7C1JLR2_9THEO</name>
<keyword evidence="3" id="KW-0238">DNA-binding</keyword>
<keyword evidence="4" id="KW-0804">Transcription</keyword>
<keyword evidence="2" id="KW-0805">Transcription regulation</keyword>
<evidence type="ECO:0000313" key="6">
    <source>
        <dbReference type="EMBL" id="HDW51658.1"/>
    </source>
</evidence>
<comment type="caution">
    <text evidence="6">The sequence shown here is derived from an EMBL/GenBank/DDBJ whole genome shotgun (WGS) entry which is preliminary data.</text>
</comment>
<dbReference type="InterPro" id="IPR036390">
    <property type="entry name" value="WH_DNA-bd_sf"/>
</dbReference>
<dbReference type="GO" id="GO:0003700">
    <property type="term" value="F:DNA-binding transcription factor activity"/>
    <property type="evidence" value="ECO:0007669"/>
    <property type="project" value="InterPro"/>
</dbReference>
<proteinExistence type="inferred from homology"/>
<dbReference type="Pfam" id="PF03466">
    <property type="entry name" value="LysR_substrate"/>
    <property type="match status" value="1"/>
</dbReference>
<dbReference type="InterPro" id="IPR036388">
    <property type="entry name" value="WH-like_DNA-bd_sf"/>
</dbReference>
<dbReference type="SUPFAM" id="SSF53850">
    <property type="entry name" value="Periplasmic binding protein-like II"/>
    <property type="match status" value="1"/>
</dbReference>
<dbReference type="InterPro" id="IPR047788">
    <property type="entry name" value="LysR-like_Sec_metab"/>
</dbReference>
<evidence type="ECO:0000256" key="1">
    <source>
        <dbReference type="ARBA" id="ARBA00009437"/>
    </source>
</evidence>
<evidence type="ECO:0000259" key="5">
    <source>
        <dbReference type="PROSITE" id="PS50931"/>
    </source>
</evidence>
<dbReference type="PRINTS" id="PR00039">
    <property type="entry name" value="HTHLYSR"/>
</dbReference>
<dbReference type="EMBL" id="DSMV01000172">
    <property type="protein sequence ID" value="HDW51658.1"/>
    <property type="molecule type" value="Genomic_DNA"/>
</dbReference>
<comment type="similarity">
    <text evidence="1">Belongs to the LysR transcriptional regulatory family.</text>
</comment>
<gene>
    <name evidence="6" type="ORF">ENQ35_02840</name>
</gene>
<accession>A0A7C1JLR2</accession>
<organism evidence="6">
    <name type="scientific">Ammonifex degensii</name>
    <dbReference type="NCBI Taxonomy" id="42838"/>
    <lineage>
        <taxon>Bacteria</taxon>
        <taxon>Bacillati</taxon>
        <taxon>Bacillota</taxon>
        <taxon>Clostridia</taxon>
        <taxon>Thermoanaerobacterales</taxon>
        <taxon>Thermoanaerobacteraceae</taxon>
        <taxon>Ammonifex</taxon>
    </lineage>
</organism>
<dbReference type="InterPro" id="IPR005119">
    <property type="entry name" value="LysR_subst-bd"/>
</dbReference>
<dbReference type="FunFam" id="1.10.10.10:FF:000001">
    <property type="entry name" value="LysR family transcriptional regulator"/>
    <property type="match status" value="1"/>
</dbReference>
<dbReference type="PROSITE" id="PS50931">
    <property type="entry name" value="HTH_LYSR"/>
    <property type="match status" value="1"/>
</dbReference>
<dbReference type="Pfam" id="PF00126">
    <property type="entry name" value="HTH_1"/>
    <property type="match status" value="1"/>
</dbReference>
<feature type="domain" description="HTH lysR-type" evidence="5">
    <location>
        <begin position="1"/>
        <end position="58"/>
    </location>
</feature>
<dbReference type="CDD" id="cd08420">
    <property type="entry name" value="PBP2_CysL_like"/>
    <property type="match status" value="1"/>
</dbReference>
<dbReference type="NCBIfam" id="NF040786">
    <property type="entry name" value="LysR_Sec_metab"/>
    <property type="match status" value="1"/>
</dbReference>
<evidence type="ECO:0000256" key="4">
    <source>
        <dbReference type="ARBA" id="ARBA00023163"/>
    </source>
</evidence>
<sequence>MNLNWFKTFTTVAVTRSFSATARILNLTQPAVSKHIAGLEAFYGVKLVDRSRRTVTLTEAGATLLPHAERILEAMAEAARELETFLETVRGTLVIGASTIPGHYVLPPLIRRFREQHPEVNIILEVADSGRILRRVLEGDLLLGAVGAFSPVTGIEAIPFAEDEIVLILPLTHPLTRYRKIPVSLLSEYEFVWRERESGTRQVVERALAQAGLNPASLHLAAELGSTEAVLAAVEAGMGPAFVSLRAAEKRSREGLILTRRLEGLPIKRVLYLIHRQNPTLPATVRAFINFIRQVK</sequence>
<evidence type="ECO:0000256" key="3">
    <source>
        <dbReference type="ARBA" id="ARBA00023125"/>
    </source>
</evidence>
<dbReference type="PANTHER" id="PTHR30126:SF39">
    <property type="entry name" value="HTH-TYPE TRANSCRIPTIONAL REGULATOR CYSL"/>
    <property type="match status" value="1"/>
</dbReference>
<dbReference type="PANTHER" id="PTHR30126">
    <property type="entry name" value="HTH-TYPE TRANSCRIPTIONAL REGULATOR"/>
    <property type="match status" value="1"/>
</dbReference>
<dbReference type="GO" id="GO:0000976">
    <property type="term" value="F:transcription cis-regulatory region binding"/>
    <property type="evidence" value="ECO:0007669"/>
    <property type="project" value="TreeGrafter"/>
</dbReference>
<dbReference type="InterPro" id="IPR000847">
    <property type="entry name" value="LysR_HTH_N"/>
</dbReference>
<protein>
    <submittedName>
        <fullName evidence="6">LysR family transcriptional regulator</fullName>
    </submittedName>
</protein>
<dbReference type="Gene3D" id="1.10.10.10">
    <property type="entry name" value="Winged helix-like DNA-binding domain superfamily/Winged helix DNA-binding domain"/>
    <property type="match status" value="1"/>
</dbReference>
<evidence type="ECO:0000256" key="2">
    <source>
        <dbReference type="ARBA" id="ARBA00023015"/>
    </source>
</evidence>
<reference evidence="6" key="1">
    <citation type="journal article" date="2020" name="mSystems">
        <title>Genome- and Community-Level Interaction Insights into Carbon Utilization and Element Cycling Functions of Hydrothermarchaeota in Hydrothermal Sediment.</title>
        <authorList>
            <person name="Zhou Z."/>
            <person name="Liu Y."/>
            <person name="Xu W."/>
            <person name="Pan J."/>
            <person name="Luo Z.H."/>
            <person name="Li M."/>
        </authorList>
    </citation>
    <scope>NUCLEOTIDE SEQUENCE [LARGE SCALE GENOMIC DNA]</scope>
    <source>
        <strain evidence="6">SpSt-301</strain>
    </source>
</reference>
<dbReference type="Gene3D" id="3.40.190.290">
    <property type="match status" value="1"/>
</dbReference>